<evidence type="ECO:0000313" key="7">
    <source>
        <dbReference type="EMBL" id="GLQ90847.1"/>
    </source>
</evidence>
<protein>
    <submittedName>
        <fullName evidence="7">Octaprenyl-diphosphate synthase</fullName>
    </submittedName>
</protein>
<dbReference type="EMBL" id="BSOA01000052">
    <property type="protein sequence ID" value="GLQ90847.1"/>
    <property type="molecule type" value="Genomic_DNA"/>
</dbReference>
<dbReference type="PANTHER" id="PTHR12001:SF69">
    <property type="entry name" value="ALL TRANS-POLYPRENYL-DIPHOSPHATE SYNTHASE PDSS1"/>
    <property type="match status" value="1"/>
</dbReference>
<dbReference type="CDD" id="cd00685">
    <property type="entry name" value="Trans_IPPS_HT"/>
    <property type="match status" value="1"/>
</dbReference>
<evidence type="ECO:0000256" key="4">
    <source>
        <dbReference type="ARBA" id="ARBA00022723"/>
    </source>
</evidence>
<accession>A0ABQ5XH07</accession>
<evidence type="ECO:0000256" key="5">
    <source>
        <dbReference type="ARBA" id="ARBA00022842"/>
    </source>
</evidence>
<dbReference type="Gene3D" id="1.10.600.10">
    <property type="entry name" value="Farnesyl Diphosphate Synthase"/>
    <property type="match status" value="1"/>
</dbReference>
<reference evidence="8" key="1">
    <citation type="journal article" date="2019" name="Int. J. Syst. Evol. Microbiol.">
        <title>The Global Catalogue of Microorganisms (GCM) 10K type strain sequencing project: providing services to taxonomists for standard genome sequencing and annotation.</title>
        <authorList>
            <consortium name="The Broad Institute Genomics Platform"/>
            <consortium name="The Broad Institute Genome Sequencing Center for Infectious Disease"/>
            <person name="Wu L."/>
            <person name="Ma J."/>
        </authorList>
    </citation>
    <scope>NUCLEOTIDE SEQUENCE [LARGE SCALE GENOMIC DNA]</scope>
    <source>
        <strain evidence="8">NBRC 111981</strain>
    </source>
</reference>
<keyword evidence="4" id="KW-0479">Metal-binding</keyword>
<dbReference type="SUPFAM" id="SSF48576">
    <property type="entry name" value="Terpenoid synthases"/>
    <property type="match status" value="1"/>
</dbReference>
<dbReference type="PROSITE" id="PS00723">
    <property type="entry name" value="POLYPRENYL_SYNTHASE_1"/>
    <property type="match status" value="1"/>
</dbReference>
<comment type="caution">
    <text evidence="7">The sequence shown here is derived from an EMBL/GenBank/DDBJ whole genome shotgun (WGS) entry which is preliminary data.</text>
</comment>
<proteinExistence type="inferred from homology"/>
<organism evidence="7 8">
    <name type="scientific">Dyella flagellata</name>
    <dbReference type="NCBI Taxonomy" id="1867833"/>
    <lineage>
        <taxon>Bacteria</taxon>
        <taxon>Pseudomonadati</taxon>
        <taxon>Pseudomonadota</taxon>
        <taxon>Gammaproteobacteria</taxon>
        <taxon>Lysobacterales</taxon>
        <taxon>Rhodanobacteraceae</taxon>
        <taxon>Dyella</taxon>
    </lineage>
</organism>
<evidence type="ECO:0000256" key="3">
    <source>
        <dbReference type="ARBA" id="ARBA00022679"/>
    </source>
</evidence>
<evidence type="ECO:0000256" key="6">
    <source>
        <dbReference type="RuleBase" id="RU004466"/>
    </source>
</evidence>
<evidence type="ECO:0000313" key="8">
    <source>
        <dbReference type="Proteomes" id="UP001156627"/>
    </source>
</evidence>
<dbReference type="SFLD" id="SFLDS00005">
    <property type="entry name" value="Isoprenoid_Synthase_Type_I"/>
    <property type="match status" value="1"/>
</dbReference>
<dbReference type="InterPro" id="IPR033749">
    <property type="entry name" value="Polyprenyl_synt_CS"/>
</dbReference>
<evidence type="ECO:0000256" key="1">
    <source>
        <dbReference type="ARBA" id="ARBA00001946"/>
    </source>
</evidence>
<sequence length="340" mass="36923">MSSPSRMNTSVLQTIDPARDFAGVRALAEGDMQRIDALVRQRLASDVVLINQIADHIIAGGGKRLRPMLHALAARAAGYSGDKHIKLAAVIEFIHTSTLLHDDVVDESDLRRGRKTANALWGNAASVLVGDFLYSRSFQLMVELDDMRIMRILADTTNTIAEGEVLQLLNIGNADVDEAAYLAVIERKTAVLFAAATQLGGLLGGLSEVQVAALRRYGMQLGYAFQIADDLLDYISDTRTLGKNIGDDLAEGKPTLPLIYALQRVSAEQAKEMRHAIEHGGLGSLDHIIAAIRESGALERTRECALRHARAAREALAPLPPSSYRDALTALADYSVQRTF</sequence>
<dbReference type="Pfam" id="PF00348">
    <property type="entry name" value="polyprenyl_synt"/>
    <property type="match status" value="1"/>
</dbReference>
<keyword evidence="5" id="KW-0460">Magnesium</keyword>
<dbReference type="PANTHER" id="PTHR12001">
    <property type="entry name" value="GERANYLGERANYL PYROPHOSPHATE SYNTHASE"/>
    <property type="match status" value="1"/>
</dbReference>
<keyword evidence="3 6" id="KW-0808">Transferase</keyword>
<dbReference type="InterPro" id="IPR008949">
    <property type="entry name" value="Isoprenoid_synthase_dom_sf"/>
</dbReference>
<gene>
    <name evidence="7" type="primary">ispB</name>
    <name evidence="7" type="ORF">GCM10007898_44230</name>
</gene>
<keyword evidence="8" id="KW-1185">Reference proteome</keyword>
<dbReference type="InterPro" id="IPR000092">
    <property type="entry name" value="Polyprenyl_synt"/>
</dbReference>
<evidence type="ECO:0000256" key="2">
    <source>
        <dbReference type="ARBA" id="ARBA00006706"/>
    </source>
</evidence>
<name>A0ABQ5XH07_9GAMM</name>
<comment type="similarity">
    <text evidence="2 6">Belongs to the FPP/GGPP synthase family.</text>
</comment>
<dbReference type="Proteomes" id="UP001156627">
    <property type="component" value="Unassembled WGS sequence"/>
</dbReference>
<dbReference type="PROSITE" id="PS00444">
    <property type="entry name" value="POLYPRENYL_SYNTHASE_2"/>
    <property type="match status" value="1"/>
</dbReference>
<comment type="cofactor">
    <cofactor evidence="1">
        <name>Mg(2+)</name>
        <dbReference type="ChEBI" id="CHEBI:18420"/>
    </cofactor>
</comment>